<dbReference type="OrthoDB" id="4932428at2759"/>
<feature type="compositionally biased region" description="Pro residues" evidence="1">
    <location>
        <begin position="1"/>
        <end position="12"/>
    </location>
</feature>
<evidence type="ECO:0000256" key="1">
    <source>
        <dbReference type="SAM" id="MobiDB-lite"/>
    </source>
</evidence>
<feature type="compositionally biased region" description="Low complexity" evidence="1">
    <location>
        <begin position="13"/>
        <end position="29"/>
    </location>
</feature>
<sequence length="302" mass="34364">MDSPQPSDPPISSPESSQPSSARQSIPPSNYLTVPGFRTPRRKPSLTAPESVKSDDLDHLLEFTELSVQESLLVNRPRIIEPYRSPSSSPRTRTFQPRVQFADYPEPILMSVYSTSSVDSEYSNPPARTYQLPTFAAMSQSKKITVTEKEQLIHALRSHRINTLVELRRIEKAFATLGSPDVTEPMTSAWSYYVNSHSLLTELRGLTRNYPFSSECLEEAKRRVYADPQSNRSWNFCWLVLIKIQNDQLIPYYAHMQASQPAMWGNRIPSAEGVARLTNAFVGEWNMALGQMLRNWEQPPSR</sequence>
<dbReference type="AlphaFoldDB" id="A0A8E2JBX5"/>
<proteinExistence type="predicted"/>
<reference evidence="2 3" key="1">
    <citation type="journal article" date="2016" name="Nat. Commun.">
        <title>Ectomycorrhizal ecology is imprinted in the genome of the dominant symbiotic fungus Cenococcum geophilum.</title>
        <authorList>
            <consortium name="DOE Joint Genome Institute"/>
            <person name="Peter M."/>
            <person name="Kohler A."/>
            <person name="Ohm R.A."/>
            <person name="Kuo A."/>
            <person name="Krutzmann J."/>
            <person name="Morin E."/>
            <person name="Arend M."/>
            <person name="Barry K.W."/>
            <person name="Binder M."/>
            <person name="Choi C."/>
            <person name="Clum A."/>
            <person name="Copeland A."/>
            <person name="Grisel N."/>
            <person name="Haridas S."/>
            <person name="Kipfer T."/>
            <person name="LaButti K."/>
            <person name="Lindquist E."/>
            <person name="Lipzen A."/>
            <person name="Maire R."/>
            <person name="Meier B."/>
            <person name="Mihaltcheva S."/>
            <person name="Molinier V."/>
            <person name="Murat C."/>
            <person name="Poggeler S."/>
            <person name="Quandt C.A."/>
            <person name="Sperisen C."/>
            <person name="Tritt A."/>
            <person name="Tisserant E."/>
            <person name="Crous P.W."/>
            <person name="Henrissat B."/>
            <person name="Nehls U."/>
            <person name="Egli S."/>
            <person name="Spatafora J.W."/>
            <person name="Grigoriev I.V."/>
            <person name="Martin F.M."/>
        </authorList>
    </citation>
    <scope>NUCLEOTIDE SEQUENCE [LARGE SCALE GENOMIC DNA]</scope>
    <source>
        <strain evidence="2 3">CBS 459.81</strain>
    </source>
</reference>
<keyword evidence="3" id="KW-1185">Reference proteome</keyword>
<feature type="region of interest" description="Disordered" evidence="1">
    <location>
        <begin position="1"/>
        <end position="52"/>
    </location>
</feature>
<evidence type="ECO:0000313" key="3">
    <source>
        <dbReference type="Proteomes" id="UP000250266"/>
    </source>
</evidence>
<dbReference type="EMBL" id="KV745172">
    <property type="protein sequence ID" value="OCK76874.1"/>
    <property type="molecule type" value="Genomic_DNA"/>
</dbReference>
<dbReference type="Proteomes" id="UP000250266">
    <property type="component" value="Unassembled WGS sequence"/>
</dbReference>
<name>A0A8E2JBX5_9PEZI</name>
<gene>
    <name evidence="2" type="ORF">K432DRAFT_407798</name>
</gene>
<accession>A0A8E2JBX5</accession>
<protein>
    <submittedName>
        <fullName evidence="2">Uncharacterized protein</fullName>
    </submittedName>
</protein>
<organism evidence="2 3">
    <name type="scientific">Lepidopterella palustris CBS 459.81</name>
    <dbReference type="NCBI Taxonomy" id="1314670"/>
    <lineage>
        <taxon>Eukaryota</taxon>
        <taxon>Fungi</taxon>
        <taxon>Dikarya</taxon>
        <taxon>Ascomycota</taxon>
        <taxon>Pezizomycotina</taxon>
        <taxon>Dothideomycetes</taxon>
        <taxon>Pleosporomycetidae</taxon>
        <taxon>Mytilinidiales</taxon>
        <taxon>Argynnaceae</taxon>
        <taxon>Lepidopterella</taxon>
    </lineage>
</organism>
<evidence type="ECO:0000313" key="2">
    <source>
        <dbReference type="EMBL" id="OCK76874.1"/>
    </source>
</evidence>